<evidence type="ECO:0000256" key="6">
    <source>
        <dbReference type="SAM" id="Phobius"/>
    </source>
</evidence>
<dbReference type="OrthoDB" id="9781208at2"/>
<proteinExistence type="predicted"/>
<dbReference type="AlphaFoldDB" id="A0A1M4WDF3"/>
<feature type="transmembrane region" description="Helical" evidence="6">
    <location>
        <begin position="99"/>
        <end position="118"/>
    </location>
</feature>
<dbReference type="GO" id="GO:0005886">
    <property type="term" value="C:plasma membrane"/>
    <property type="evidence" value="ECO:0007669"/>
    <property type="project" value="TreeGrafter"/>
</dbReference>
<evidence type="ECO:0000313" key="8">
    <source>
        <dbReference type="EMBL" id="SHE79256.1"/>
    </source>
</evidence>
<comment type="catalytic activity">
    <reaction evidence="1">
        <text>ATP + protein L-histidine = ADP + protein N-phospho-L-histidine.</text>
        <dbReference type="EC" id="2.7.13.3"/>
    </reaction>
</comment>
<dbReference type="Pfam" id="PF02518">
    <property type="entry name" value="HATPase_c"/>
    <property type="match status" value="1"/>
</dbReference>
<evidence type="ECO:0000256" key="3">
    <source>
        <dbReference type="ARBA" id="ARBA00022553"/>
    </source>
</evidence>
<dbReference type="SUPFAM" id="SSF55874">
    <property type="entry name" value="ATPase domain of HSP90 chaperone/DNA topoisomerase II/histidine kinase"/>
    <property type="match status" value="1"/>
</dbReference>
<name>A0A1M4WDF3_9BACT</name>
<keyword evidence="9" id="KW-1185">Reference proteome</keyword>
<dbReference type="InterPro" id="IPR003594">
    <property type="entry name" value="HATPase_dom"/>
</dbReference>
<evidence type="ECO:0000256" key="1">
    <source>
        <dbReference type="ARBA" id="ARBA00000085"/>
    </source>
</evidence>
<keyword evidence="3" id="KW-0597">Phosphoprotein</keyword>
<dbReference type="PROSITE" id="PS50109">
    <property type="entry name" value="HIS_KIN"/>
    <property type="match status" value="1"/>
</dbReference>
<feature type="transmembrane region" description="Helical" evidence="6">
    <location>
        <begin position="124"/>
        <end position="144"/>
    </location>
</feature>
<dbReference type="FunFam" id="3.30.565.10:FF:000006">
    <property type="entry name" value="Sensor histidine kinase WalK"/>
    <property type="match status" value="1"/>
</dbReference>
<dbReference type="SMART" id="SM00387">
    <property type="entry name" value="HATPase_c"/>
    <property type="match status" value="1"/>
</dbReference>
<dbReference type="EMBL" id="FQUM01000002">
    <property type="protein sequence ID" value="SHE79256.1"/>
    <property type="molecule type" value="Genomic_DNA"/>
</dbReference>
<keyword evidence="5 8" id="KW-0418">Kinase</keyword>
<dbReference type="RefSeq" id="WP_072999593.1">
    <property type="nucleotide sequence ID" value="NZ_FQUM01000002.1"/>
</dbReference>
<organism evidence="8 9">
    <name type="scientific">Mariniphaga anaerophila</name>
    <dbReference type="NCBI Taxonomy" id="1484053"/>
    <lineage>
        <taxon>Bacteria</taxon>
        <taxon>Pseudomonadati</taxon>
        <taxon>Bacteroidota</taxon>
        <taxon>Bacteroidia</taxon>
        <taxon>Marinilabiliales</taxon>
        <taxon>Prolixibacteraceae</taxon>
        <taxon>Mariniphaga</taxon>
    </lineage>
</organism>
<evidence type="ECO:0000256" key="2">
    <source>
        <dbReference type="ARBA" id="ARBA00012438"/>
    </source>
</evidence>
<dbReference type="GO" id="GO:0009927">
    <property type="term" value="F:histidine phosphotransfer kinase activity"/>
    <property type="evidence" value="ECO:0007669"/>
    <property type="project" value="TreeGrafter"/>
</dbReference>
<dbReference type="CDD" id="cd00082">
    <property type="entry name" value="HisKA"/>
    <property type="match status" value="1"/>
</dbReference>
<dbReference type="Proteomes" id="UP000184164">
    <property type="component" value="Unassembled WGS sequence"/>
</dbReference>
<dbReference type="STRING" id="1484053.SAMN05444274_102411"/>
<dbReference type="PANTHER" id="PTHR43047:SF72">
    <property type="entry name" value="OSMOSENSING HISTIDINE PROTEIN KINASE SLN1"/>
    <property type="match status" value="1"/>
</dbReference>
<dbReference type="SUPFAM" id="SSF47384">
    <property type="entry name" value="Homodimeric domain of signal transducing histidine kinase"/>
    <property type="match status" value="1"/>
</dbReference>
<feature type="domain" description="Histidine kinase" evidence="7">
    <location>
        <begin position="244"/>
        <end position="462"/>
    </location>
</feature>
<keyword evidence="6" id="KW-1133">Transmembrane helix</keyword>
<feature type="transmembrane region" description="Helical" evidence="6">
    <location>
        <begin position="32"/>
        <end position="52"/>
    </location>
</feature>
<accession>A0A1M4WDF3</accession>
<evidence type="ECO:0000256" key="5">
    <source>
        <dbReference type="ARBA" id="ARBA00022777"/>
    </source>
</evidence>
<sequence>MTRWFSKRKIKESRETKILIANEVFEQNASRLVYLALLGIPISLIHIIVFALKLPEAESVTHTWRTGIILLHSAIIITIATAALASLSYKKTGMPGRKTTSTIFHLFYFALILIAVAITISDQLVTTTITPFLVVCTLLSVFFLMKPLWAIVYFGTGYVLLLLLMPEVQADSVVLLSNIFNSLTATAVAVLISAIMWNSFRAKTIQAFTIQEQTRLLEAKNRNLKEETKNQVKLLKTRDKILSIVAHDLKGPMTGVLGLSDILNENADQMTADQIKENTQLIRNSTMQTYYLLENLLEWARLQQNQIPFSPENQKLGSAVKATFRLFKENASRKKIRLVNELTEELTIWADKAMLSSILRNLVSNAIKFTGEGGVISVSAQKEERVIQFSVTDSGVGITPEKLNNLFAEDAVKSTFGTENEKGTGLGLVLCKEFAEKHGGNIIAESEVGKGSTFTVTIPLPRTHKA</sequence>
<protein>
    <recommendedName>
        <fullName evidence="2">histidine kinase</fullName>
        <ecNumber evidence="2">2.7.13.3</ecNumber>
    </recommendedName>
</protein>
<evidence type="ECO:0000256" key="4">
    <source>
        <dbReference type="ARBA" id="ARBA00022679"/>
    </source>
</evidence>
<evidence type="ECO:0000313" key="9">
    <source>
        <dbReference type="Proteomes" id="UP000184164"/>
    </source>
</evidence>
<keyword evidence="6" id="KW-0472">Membrane</keyword>
<dbReference type="InterPro" id="IPR036097">
    <property type="entry name" value="HisK_dim/P_sf"/>
</dbReference>
<dbReference type="InterPro" id="IPR005467">
    <property type="entry name" value="His_kinase_dom"/>
</dbReference>
<keyword evidence="6" id="KW-0812">Transmembrane</keyword>
<dbReference type="PRINTS" id="PR00344">
    <property type="entry name" value="BCTRLSENSOR"/>
</dbReference>
<keyword evidence="4" id="KW-0808">Transferase</keyword>
<dbReference type="Pfam" id="PF00512">
    <property type="entry name" value="HisKA"/>
    <property type="match status" value="1"/>
</dbReference>
<dbReference type="Gene3D" id="1.10.287.130">
    <property type="match status" value="1"/>
</dbReference>
<dbReference type="GO" id="GO:0000155">
    <property type="term" value="F:phosphorelay sensor kinase activity"/>
    <property type="evidence" value="ECO:0007669"/>
    <property type="project" value="InterPro"/>
</dbReference>
<gene>
    <name evidence="8" type="ORF">SAMN05444274_102411</name>
</gene>
<reference evidence="8 9" key="1">
    <citation type="submission" date="2016-11" db="EMBL/GenBank/DDBJ databases">
        <authorList>
            <person name="Jaros S."/>
            <person name="Januszkiewicz K."/>
            <person name="Wedrychowicz H."/>
        </authorList>
    </citation>
    <scope>NUCLEOTIDE SEQUENCE [LARGE SCALE GENOMIC DNA]</scope>
    <source>
        <strain evidence="8 9">DSM 26910</strain>
    </source>
</reference>
<dbReference type="InterPro" id="IPR036890">
    <property type="entry name" value="HATPase_C_sf"/>
</dbReference>
<dbReference type="PANTHER" id="PTHR43047">
    <property type="entry name" value="TWO-COMPONENT HISTIDINE PROTEIN KINASE"/>
    <property type="match status" value="1"/>
</dbReference>
<feature type="transmembrane region" description="Helical" evidence="6">
    <location>
        <begin position="174"/>
        <end position="197"/>
    </location>
</feature>
<feature type="transmembrane region" description="Helical" evidence="6">
    <location>
        <begin position="151"/>
        <end position="168"/>
    </location>
</feature>
<evidence type="ECO:0000259" key="7">
    <source>
        <dbReference type="PROSITE" id="PS50109"/>
    </source>
</evidence>
<dbReference type="InterPro" id="IPR003661">
    <property type="entry name" value="HisK_dim/P_dom"/>
</dbReference>
<feature type="transmembrane region" description="Helical" evidence="6">
    <location>
        <begin position="64"/>
        <end position="87"/>
    </location>
</feature>
<dbReference type="EC" id="2.7.13.3" evidence="2"/>
<dbReference type="InterPro" id="IPR004358">
    <property type="entry name" value="Sig_transdc_His_kin-like_C"/>
</dbReference>
<dbReference type="SMART" id="SM00388">
    <property type="entry name" value="HisKA"/>
    <property type="match status" value="1"/>
</dbReference>
<dbReference type="Gene3D" id="3.30.565.10">
    <property type="entry name" value="Histidine kinase-like ATPase, C-terminal domain"/>
    <property type="match status" value="1"/>
</dbReference>